<dbReference type="GO" id="GO:0008201">
    <property type="term" value="F:heparin binding"/>
    <property type="evidence" value="ECO:0007669"/>
    <property type="project" value="UniProtKB-KW"/>
</dbReference>
<dbReference type="PANTHER" id="PTHR12199:SF4">
    <property type="entry name" value="INTERPHOTORECEPTOR MATRIX PROTEOGLYCAN 2"/>
    <property type="match status" value="1"/>
</dbReference>
<feature type="domain" description="SEA" evidence="13">
    <location>
        <begin position="1"/>
        <end position="81"/>
    </location>
</feature>
<keyword evidence="9" id="KW-0325">Glycoprotein</keyword>
<feature type="transmembrane region" description="Helical" evidence="12">
    <location>
        <begin position="171"/>
        <end position="195"/>
    </location>
</feature>
<dbReference type="EMBL" id="JAOPHQ010006257">
    <property type="protein sequence ID" value="KAK0132628.1"/>
    <property type="molecule type" value="Genomic_DNA"/>
</dbReference>
<keyword evidence="12" id="KW-1133">Transmembrane helix</keyword>
<organism evidence="14 15">
    <name type="scientific">Merluccius polli</name>
    <name type="common">Benguela hake</name>
    <name type="synonym">Merluccius cadenati</name>
    <dbReference type="NCBI Taxonomy" id="89951"/>
    <lineage>
        <taxon>Eukaryota</taxon>
        <taxon>Metazoa</taxon>
        <taxon>Chordata</taxon>
        <taxon>Craniata</taxon>
        <taxon>Vertebrata</taxon>
        <taxon>Euteleostomi</taxon>
        <taxon>Actinopterygii</taxon>
        <taxon>Neopterygii</taxon>
        <taxon>Teleostei</taxon>
        <taxon>Neoteleostei</taxon>
        <taxon>Acanthomorphata</taxon>
        <taxon>Zeiogadaria</taxon>
        <taxon>Gadariae</taxon>
        <taxon>Gadiformes</taxon>
        <taxon>Gadoidei</taxon>
        <taxon>Merlucciidae</taxon>
        <taxon>Merluccius</taxon>
    </lineage>
</organism>
<evidence type="ECO:0000256" key="9">
    <source>
        <dbReference type="ARBA" id="ARBA00023180"/>
    </source>
</evidence>
<evidence type="ECO:0000256" key="11">
    <source>
        <dbReference type="SAM" id="MobiDB-lite"/>
    </source>
</evidence>
<dbReference type="AlphaFoldDB" id="A0AA47M2S7"/>
<sequence>MVPLQLVPYLQSNLSSFQNLEILNFQNGSVVVNSRMRFGRPVPQRVASVVYLILEDWAESAHRTMDLAIDKHSLDVESGDKADPCKFQACNEFSRCAVNDWSGEAECVCSAGYVSMGGLPCRSVCLVHPDFCLNDGKCDIIPGTGAICRCRVGENWWYRGQHCEEYVSEPLVVAIAMVSVVGFLLVGSGVLFFLVRTLRDQYQSDDSEDPLRHGVSASSLEGSSEFSLYQSDTVSAQFYRRYDDHLPQYCGGGDTRHGSSLVPQDPPDQDSDQSHHNISNTRLTTQERLRMLELYAKDEHFADFVSGEQTELQHLVPTCLGSLAGNSESEIRCAFCFGKPTSDQGQGLQFPPQCCRCLGRRVLEKALYKEDGAVNVQTH</sequence>
<keyword evidence="6" id="KW-0358">Heparin-binding</keyword>
<keyword evidence="4" id="KW-0964">Secreted</keyword>
<keyword evidence="10" id="KW-0966">Cell projection</keyword>
<name>A0AA47M2S7_MERPO</name>
<evidence type="ECO:0000256" key="3">
    <source>
        <dbReference type="ARBA" id="ARBA00004593"/>
    </source>
</evidence>
<dbReference type="GO" id="GO:0001917">
    <property type="term" value="C:photoreceptor inner segment"/>
    <property type="evidence" value="ECO:0007669"/>
    <property type="project" value="UniProtKB-SubCell"/>
</dbReference>
<dbReference type="Proteomes" id="UP001174136">
    <property type="component" value="Unassembled WGS sequence"/>
</dbReference>
<keyword evidence="8" id="KW-0677">Repeat</keyword>
<evidence type="ECO:0000256" key="6">
    <source>
        <dbReference type="ARBA" id="ARBA00022674"/>
    </source>
</evidence>
<dbReference type="PANTHER" id="PTHR12199">
    <property type="entry name" value="INTERPHOTORECEPTOR MATRIX PROTEOGLYCAN"/>
    <property type="match status" value="1"/>
</dbReference>
<dbReference type="GO" id="GO:0005540">
    <property type="term" value="F:hyaluronic acid binding"/>
    <property type="evidence" value="ECO:0007669"/>
    <property type="project" value="TreeGrafter"/>
</dbReference>
<dbReference type="GO" id="GO:0001750">
    <property type="term" value="C:photoreceptor outer segment"/>
    <property type="evidence" value="ECO:0007669"/>
    <property type="project" value="UniProtKB-SubCell"/>
</dbReference>
<proteinExistence type="predicted"/>
<evidence type="ECO:0000256" key="2">
    <source>
        <dbReference type="ARBA" id="ARBA00004504"/>
    </source>
</evidence>
<accession>A0AA47M2S7</accession>
<evidence type="ECO:0000256" key="7">
    <source>
        <dbReference type="ARBA" id="ARBA00022729"/>
    </source>
</evidence>
<dbReference type="GO" id="GO:0007601">
    <property type="term" value="P:visual perception"/>
    <property type="evidence" value="ECO:0007669"/>
    <property type="project" value="InterPro"/>
</dbReference>
<feature type="region of interest" description="Disordered" evidence="11">
    <location>
        <begin position="253"/>
        <end position="282"/>
    </location>
</feature>
<comment type="subcellular location">
    <subcellularLocation>
        <location evidence="2">Cell projection</location>
        <location evidence="2">Cilium</location>
        <location evidence="2">Photoreceptor outer segment</location>
    </subcellularLocation>
    <subcellularLocation>
        <location evidence="1">Photoreceptor inner segment</location>
    </subcellularLocation>
    <subcellularLocation>
        <location evidence="3">Secreted</location>
        <location evidence="3">Extracellular space</location>
        <location evidence="3">Extracellular matrix</location>
        <location evidence="3">Interphotoreceptor matrix</location>
    </subcellularLocation>
</comment>
<evidence type="ECO:0000256" key="10">
    <source>
        <dbReference type="ARBA" id="ARBA00023273"/>
    </source>
</evidence>
<evidence type="ECO:0000256" key="5">
    <source>
        <dbReference type="ARBA" id="ARBA00022530"/>
    </source>
</evidence>
<evidence type="ECO:0000259" key="13">
    <source>
        <dbReference type="PROSITE" id="PS50024"/>
    </source>
</evidence>
<keyword evidence="12" id="KW-0472">Membrane</keyword>
<keyword evidence="12" id="KW-0812">Transmembrane</keyword>
<keyword evidence="7" id="KW-0732">Signal</keyword>
<dbReference type="InterPro" id="IPR036364">
    <property type="entry name" value="SEA_dom_sf"/>
</dbReference>
<dbReference type="GO" id="GO:0033165">
    <property type="term" value="C:interphotoreceptor matrix"/>
    <property type="evidence" value="ECO:0007669"/>
    <property type="project" value="UniProtKB-SubCell"/>
</dbReference>
<reference evidence="14" key="1">
    <citation type="journal article" date="2023" name="Front. Mar. Sci.">
        <title>A new Merluccius polli reference genome to investigate the effects of global change in West African waters.</title>
        <authorList>
            <person name="Mateo J.L."/>
            <person name="Blanco-Fernandez C."/>
            <person name="Garcia-Vazquez E."/>
            <person name="Machado-Schiaffino G."/>
        </authorList>
    </citation>
    <scope>NUCLEOTIDE SEQUENCE</scope>
    <source>
        <strain evidence="14">C29</strain>
        <tissue evidence="14">Fin</tissue>
    </source>
</reference>
<evidence type="ECO:0000256" key="1">
    <source>
        <dbReference type="ARBA" id="ARBA00004437"/>
    </source>
</evidence>
<evidence type="ECO:0000256" key="8">
    <source>
        <dbReference type="ARBA" id="ARBA00022737"/>
    </source>
</evidence>
<evidence type="ECO:0000256" key="4">
    <source>
        <dbReference type="ARBA" id="ARBA00022525"/>
    </source>
</evidence>
<dbReference type="PROSITE" id="PS50024">
    <property type="entry name" value="SEA"/>
    <property type="match status" value="1"/>
</dbReference>
<dbReference type="InterPro" id="IPR000082">
    <property type="entry name" value="SEA_dom"/>
</dbReference>
<evidence type="ECO:0000313" key="14">
    <source>
        <dbReference type="EMBL" id="KAK0132628.1"/>
    </source>
</evidence>
<dbReference type="SUPFAM" id="SSF82671">
    <property type="entry name" value="SEA domain"/>
    <property type="match status" value="1"/>
</dbReference>
<comment type="caution">
    <text evidence="14">The sequence shown here is derived from an EMBL/GenBank/DDBJ whole genome shotgun (WGS) entry which is preliminary data.</text>
</comment>
<evidence type="ECO:0000256" key="12">
    <source>
        <dbReference type="SAM" id="Phobius"/>
    </source>
</evidence>
<dbReference type="InterPro" id="IPR039861">
    <property type="entry name" value="IMPG"/>
</dbReference>
<protein>
    <submittedName>
        <fullName evidence="14">Interphotoreceptor matrix proteoglycan 2</fullName>
    </submittedName>
</protein>
<keyword evidence="5" id="KW-0272">Extracellular matrix</keyword>
<evidence type="ECO:0000313" key="15">
    <source>
        <dbReference type="Proteomes" id="UP001174136"/>
    </source>
</evidence>
<gene>
    <name evidence="14" type="primary">IMPG2_3</name>
    <name evidence="14" type="ORF">N1851_032496</name>
</gene>
<keyword evidence="15" id="KW-1185">Reference proteome</keyword>